<dbReference type="InterPro" id="IPR050495">
    <property type="entry name" value="ATG22/LtaA_families"/>
</dbReference>
<keyword evidence="3 6" id="KW-0812">Transmembrane</keyword>
<dbReference type="RefSeq" id="WP_229828385.1">
    <property type="nucleotide sequence ID" value="NZ_BNAN01000001.1"/>
</dbReference>
<dbReference type="AlphaFoldDB" id="A0A1I2C8U1"/>
<gene>
    <name evidence="8" type="ORF">SAMN04488035_0005</name>
</gene>
<keyword evidence="9" id="KW-1185">Reference proteome</keyword>
<feature type="transmembrane region" description="Helical" evidence="6">
    <location>
        <begin position="292"/>
        <end position="316"/>
    </location>
</feature>
<dbReference type="SUPFAM" id="SSF103473">
    <property type="entry name" value="MFS general substrate transporter"/>
    <property type="match status" value="1"/>
</dbReference>
<evidence type="ECO:0000313" key="8">
    <source>
        <dbReference type="EMBL" id="SFE64769.1"/>
    </source>
</evidence>
<accession>A0A1I2C8U1</accession>
<dbReference type="PROSITE" id="PS50850">
    <property type="entry name" value="MFS"/>
    <property type="match status" value="1"/>
</dbReference>
<dbReference type="PANTHER" id="PTHR23519:SF1">
    <property type="entry name" value="AUTOPHAGY-RELATED PROTEIN 22"/>
    <property type="match status" value="1"/>
</dbReference>
<dbReference type="InterPro" id="IPR020846">
    <property type="entry name" value="MFS_dom"/>
</dbReference>
<dbReference type="InterPro" id="IPR036259">
    <property type="entry name" value="MFS_trans_sf"/>
</dbReference>
<name>A0A1I2C8U1_9MICO</name>
<comment type="subcellular location">
    <subcellularLocation>
        <location evidence="1">Cell membrane</location>
        <topology evidence="1">Multi-pass membrane protein</topology>
    </subcellularLocation>
</comment>
<dbReference type="GO" id="GO:0022857">
    <property type="term" value="F:transmembrane transporter activity"/>
    <property type="evidence" value="ECO:0007669"/>
    <property type="project" value="InterPro"/>
</dbReference>
<keyword evidence="2" id="KW-0813">Transport</keyword>
<keyword evidence="4 6" id="KW-1133">Transmembrane helix</keyword>
<protein>
    <submittedName>
        <fullName evidence="8">MFS transporter, UMF1 family</fullName>
    </submittedName>
</protein>
<evidence type="ECO:0000256" key="4">
    <source>
        <dbReference type="ARBA" id="ARBA00022989"/>
    </source>
</evidence>
<dbReference type="Gene3D" id="1.20.1250.20">
    <property type="entry name" value="MFS general substrate transporter like domains"/>
    <property type="match status" value="1"/>
</dbReference>
<dbReference type="InterPro" id="IPR024671">
    <property type="entry name" value="Atg22-like"/>
</dbReference>
<dbReference type="Pfam" id="PF11700">
    <property type="entry name" value="ATG22"/>
    <property type="match status" value="1"/>
</dbReference>
<dbReference type="PANTHER" id="PTHR23519">
    <property type="entry name" value="AUTOPHAGY-RELATED PROTEIN 22"/>
    <property type="match status" value="1"/>
</dbReference>
<evidence type="ECO:0000256" key="3">
    <source>
        <dbReference type="ARBA" id="ARBA00022692"/>
    </source>
</evidence>
<feature type="transmembrane region" description="Helical" evidence="6">
    <location>
        <begin position="449"/>
        <end position="468"/>
    </location>
</feature>
<keyword evidence="5 6" id="KW-0472">Membrane</keyword>
<organism evidence="8 9">
    <name type="scientific">Flavimobilis marinus</name>
    <dbReference type="NCBI Taxonomy" id="285351"/>
    <lineage>
        <taxon>Bacteria</taxon>
        <taxon>Bacillati</taxon>
        <taxon>Actinomycetota</taxon>
        <taxon>Actinomycetes</taxon>
        <taxon>Micrococcales</taxon>
        <taxon>Jonesiaceae</taxon>
        <taxon>Flavimobilis</taxon>
    </lineage>
</organism>
<feature type="transmembrane region" description="Helical" evidence="6">
    <location>
        <begin position="419"/>
        <end position="443"/>
    </location>
</feature>
<reference evidence="9" key="1">
    <citation type="submission" date="2016-10" db="EMBL/GenBank/DDBJ databases">
        <authorList>
            <person name="Varghese N."/>
            <person name="Submissions S."/>
        </authorList>
    </citation>
    <scope>NUCLEOTIDE SEQUENCE [LARGE SCALE GENOMIC DNA]</scope>
    <source>
        <strain evidence="9">DSM 19083</strain>
    </source>
</reference>
<feature type="domain" description="Major facilitator superfamily (MFS) profile" evidence="7">
    <location>
        <begin position="59"/>
        <end position="471"/>
    </location>
</feature>
<feature type="transmembrane region" description="Helical" evidence="6">
    <location>
        <begin position="382"/>
        <end position="398"/>
    </location>
</feature>
<feature type="transmembrane region" description="Helical" evidence="6">
    <location>
        <begin position="128"/>
        <end position="145"/>
    </location>
</feature>
<evidence type="ECO:0000256" key="5">
    <source>
        <dbReference type="ARBA" id="ARBA00023136"/>
    </source>
</evidence>
<evidence type="ECO:0000256" key="2">
    <source>
        <dbReference type="ARBA" id="ARBA00022448"/>
    </source>
</evidence>
<feature type="transmembrane region" description="Helical" evidence="6">
    <location>
        <begin position="356"/>
        <end position="376"/>
    </location>
</feature>
<feature type="transmembrane region" description="Helical" evidence="6">
    <location>
        <begin position="96"/>
        <end position="116"/>
    </location>
</feature>
<dbReference type="Proteomes" id="UP000198520">
    <property type="component" value="Unassembled WGS sequence"/>
</dbReference>
<dbReference type="EMBL" id="FONZ01000001">
    <property type="protein sequence ID" value="SFE64769.1"/>
    <property type="molecule type" value="Genomic_DNA"/>
</dbReference>
<dbReference type="GO" id="GO:0005886">
    <property type="term" value="C:plasma membrane"/>
    <property type="evidence" value="ECO:0007669"/>
    <property type="project" value="UniProtKB-SubCell"/>
</dbReference>
<evidence type="ECO:0000256" key="1">
    <source>
        <dbReference type="ARBA" id="ARBA00004651"/>
    </source>
</evidence>
<feature type="transmembrane region" description="Helical" evidence="6">
    <location>
        <begin position="157"/>
        <end position="176"/>
    </location>
</feature>
<feature type="transmembrane region" description="Helical" evidence="6">
    <location>
        <begin position="328"/>
        <end position="349"/>
    </location>
</feature>
<feature type="transmembrane region" description="Helical" evidence="6">
    <location>
        <begin position="197"/>
        <end position="217"/>
    </location>
</feature>
<evidence type="ECO:0000256" key="6">
    <source>
        <dbReference type="SAM" id="Phobius"/>
    </source>
</evidence>
<evidence type="ECO:0000259" key="7">
    <source>
        <dbReference type="PROSITE" id="PS50850"/>
    </source>
</evidence>
<proteinExistence type="predicted"/>
<feature type="transmembrane region" description="Helical" evidence="6">
    <location>
        <begin position="237"/>
        <end position="257"/>
    </location>
</feature>
<sequence length="489" mass="51720">MMAMHAADPANTRSRRRAELLRTDARRTGPGAVAAWALWDWGSAAFNAVITTFVFTRWLTSESFVDPLLVATAEAEIPEGAATALLDGVIADHSAWLGWGLAAAGLLIAVLAPVTGARSDDHGRRRRWLAIHTFITVAICAAMFFVTPDPDNLTQNLLLGIFLLAVGNVFFELASVNYNATLAQVSTPATVGRISGIGWGAGYIGGIVLLLILSVGFINPDVGWFGVTGENGMDIRIAVLLSAVWMGVFSIPVLIAVPEVPSSSTRARLGFLASYRQLFRDVALLWRERRQVVLFLLASAVFRDGLAGVFTFGAIIASGTFGFSASEVVMFAIAANVIAGIATFLGGWLDDVVGPRAIIVTSLVGLLVSGLIVFFQHDKGQLTFWIFGLALCVFVGPAQSASRSLLARLIPPGRESEIFGLYATTGRAASFLAPAAFSTFVAISGSQHWGVLGIMLVVLAGLLLLLPIKGMGRDQLHATAAAAEVAPAQ</sequence>
<dbReference type="STRING" id="285351.SAMN04488035_0005"/>
<evidence type="ECO:0000313" key="9">
    <source>
        <dbReference type="Proteomes" id="UP000198520"/>
    </source>
</evidence>